<feature type="domain" description="WYL" evidence="1">
    <location>
        <begin position="5"/>
        <end position="62"/>
    </location>
</feature>
<organism evidence="2 3">
    <name type="scientific">Halobacillus naozhouensis</name>
    <dbReference type="NCBI Taxonomy" id="554880"/>
    <lineage>
        <taxon>Bacteria</taxon>
        <taxon>Bacillati</taxon>
        <taxon>Bacillota</taxon>
        <taxon>Bacilli</taxon>
        <taxon>Bacillales</taxon>
        <taxon>Bacillaceae</taxon>
        <taxon>Halobacillus</taxon>
    </lineage>
</organism>
<proteinExistence type="predicted"/>
<dbReference type="InterPro" id="IPR026881">
    <property type="entry name" value="WYL_dom"/>
</dbReference>
<name>A0ABY8J671_9BACI</name>
<keyword evidence="3" id="KW-1185">Reference proteome</keyword>
<gene>
    <name evidence="2" type="ORF">P9989_07845</name>
</gene>
<evidence type="ECO:0000259" key="1">
    <source>
        <dbReference type="Pfam" id="PF13280"/>
    </source>
</evidence>
<sequence>MDGLLNRAVGQNQKLEMIYLDSKGEMSQRIVRVVHVREDDLLAFCNSRRKVRTFKKENILSIARVRKKVGA</sequence>
<protein>
    <recommendedName>
        <fullName evidence="1">WYL domain-containing protein</fullName>
    </recommendedName>
</protein>
<evidence type="ECO:0000313" key="3">
    <source>
        <dbReference type="Proteomes" id="UP001221597"/>
    </source>
</evidence>
<dbReference type="RefSeq" id="WP_283078219.1">
    <property type="nucleotide sequence ID" value="NZ_CP121671.1"/>
</dbReference>
<dbReference type="Proteomes" id="UP001221597">
    <property type="component" value="Chromosome"/>
</dbReference>
<reference evidence="2 3" key="1">
    <citation type="submission" date="2023-04" db="EMBL/GenBank/DDBJ databases">
        <title>Genome sequence of Halobacillus naozhouensis KACC 21980.</title>
        <authorList>
            <person name="Kim S."/>
            <person name="Heo J."/>
            <person name="Kwon S.-W."/>
        </authorList>
    </citation>
    <scope>NUCLEOTIDE SEQUENCE [LARGE SCALE GENOMIC DNA]</scope>
    <source>
        <strain evidence="2 3">KCTC 13234</strain>
    </source>
</reference>
<dbReference type="Pfam" id="PF13280">
    <property type="entry name" value="WYL"/>
    <property type="match status" value="1"/>
</dbReference>
<accession>A0ABY8J671</accession>
<evidence type="ECO:0000313" key="2">
    <source>
        <dbReference type="EMBL" id="WFT76265.1"/>
    </source>
</evidence>
<dbReference type="EMBL" id="CP121671">
    <property type="protein sequence ID" value="WFT76265.1"/>
    <property type="molecule type" value="Genomic_DNA"/>
</dbReference>